<keyword evidence="1" id="KW-0732">Signal</keyword>
<sequence length="383" mass="42456">MKRRTMGALFVLTVLLGSAAAFYACAPQLGARGEGDGLTMTRESDHFKDGKFFNPLETPIQESFWGSVVSFWKFAFTDNNRVPEHPLPFVKVDAKAIGQGAPEELRVTWLGHSTALIEMDGQVILTDPVFGKRASPVAFAGPKQFNEELPLNIEDLPAIDAVVISHDHYDHLDYGAVMALEGRTARFFVPLGVAAHLGRWGIDKERIVELDWRQGFTFGPVTYTAMPARHFSGRAGLDAYRTLWCSWVIQGEKDRVFFGGDSGYFDGFKEIGEKFGPFDLTMIECGAYSPYWPLIHMAPEQTVQAHLDLQGETLMPIHWGKFNLSLHSWDEPAERVSAAAEAKGVRLAVPLMGQRFSPAEALPQAAWWRQVPDGMAQIVANAG</sequence>
<dbReference type="RefSeq" id="WP_244549342.1">
    <property type="nucleotide sequence ID" value="NZ_FQZU01000027.1"/>
</dbReference>
<dbReference type="Gene3D" id="3.60.15.10">
    <property type="entry name" value="Ribonuclease Z/Hydroxyacylglutathione hydrolase-like"/>
    <property type="match status" value="1"/>
</dbReference>
<dbReference type="STRING" id="1121393.SAMN02745216_03675"/>
<feature type="signal peptide" evidence="1">
    <location>
        <begin position="1"/>
        <end position="23"/>
    </location>
</feature>
<evidence type="ECO:0000259" key="2">
    <source>
        <dbReference type="Pfam" id="PF12706"/>
    </source>
</evidence>
<dbReference type="SUPFAM" id="SSF56281">
    <property type="entry name" value="Metallo-hydrolase/oxidoreductase"/>
    <property type="match status" value="1"/>
</dbReference>
<dbReference type="Proteomes" id="UP000183994">
    <property type="component" value="Unassembled WGS sequence"/>
</dbReference>
<keyword evidence="4" id="KW-1185">Reference proteome</keyword>
<accession>A0A1M6TH14</accession>
<dbReference type="AlphaFoldDB" id="A0A1M6TH14"/>
<evidence type="ECO:0000313" key="4">
    <source>
        <dbReference type="Proteomes" id="UP000183994"/>
    </source>
</evidence>
<dbReference type="PANTHER" id="PTHR15032:SF4">
    <property type="entry name" value="N-ACYL-PHOSPHATIDYLETHANOLAMINE-HYDROLYZING PHOSPHOLIPASE D"/>
    <property type="match status" value="1"/>
</dbReference>
<dbReference type="EMBL" id="FQZU01000027">
    <property type="protein sequence ID" value="SHK56179.1"/>
    <property type="molecule type" value="Genomic_DNA"/>
</dbReference>
<proteinExistence type="predicted"/>
<gene>
    <name evidence="3" type="ORF">SAMN02745216_03675</name>
</gene>
<evidence type="ECO:0000256" key="1">
    <source>
        <dbReference type="SAM" id="SignalP"/>
    </source>
</evidence>
<dbReference type="PANTHER" id="PTHR15032">
    <property type="entry name" value="N-ACYL-PHOSPHATIDYLETHANOLAMINE-HYDROLYZING PHOSPHOLIPASE D"/>
    <property type="match status" value="1"/>
</dbReference>
<name>A0A1M6TH14_9BACT</name>
<dbReference type="InterPro" id="IPR036866">
    <property type="entry name" value="RibonucZ/Hydroxyglut_hydro"/>
</dbReference>
<feature type="domain" description="Metallo-beta-lactamase" evidence="2">
    <location>
        <begin position="124"/>
        <end position="319"/>
    </location>
</feature>
<dbReference type="GO" id="GO:0005737">
    <property type="term" value="C:cytoplasm"/>
    <property type="evidence" value="ECO:0007669"/>
    <property type="project" value="TreeGrafter"/>
</dbReference>
<evidence type="ECO:0000313" key="3">
    <source>
        <dbReference type="EMBL" id="SHK56179.1"/>
    </source>
</evidence>
<dbReference type="InterPro" id="IPR001279">
    <property type="entry name" value="Metallo-B-lactamas"/>
</dbReference>
<dbReference type="PROSITE" id="PS51257">
    <property type="entry name" value="PROKAR_LIPOPROTEIN"/>
    <property type="match status" value="1"/>
</dbReference>
<feature type="chain" id="PRO_5012432374" evidence="1">
    <location>
        <begin position="24"/>
        <end position="383"/>
    </location>
</feature>
<protein>
    <submittedName>
        <fullName evidence="3">L-ascorbate metabolism protein UlaG, beta-lactamase superfamily</fullName>
    </submittedName>
</protein>
<organism evidence="3 4">
    <name type="scientific">Desulfatibacillum alkenivorans DSM 16219</name>
    <dbReference type="NCBI Taxonomy" id="1121393"/>
    <lineage>
        <taxon>Bacteria</taxon>
        <taxon>Pseudomonadati</taxon>
        <taxon>Thermodesulfobacteriota</taxon>
        <taxon>Desulfobacteria</taxon>
        <taxon>Desulfobacterales</taxon>
        <taxon>Desulfatibacillaceae</taxon>
        <taxon>Desulfatibacillum</taxon>
    </lineage>
</organism>
<reference evidence="4" key="1">
    <citation type="submission" date="2016-11" db="EMBL/GenBank/DDBJ databases">
        <authorList>
            <person name="Varghese N."/>
            <person name="Submissions S."/>
        </authorList>
    </citation>
    <scope>NUCLEOTIDE SEQUENCE [LARGE SCALE GENOMIC DNA]</scope>
    <source>
        <strain evidence="4">DSM 16219</strain>
    </source>
</reference>
<dbReference type="Pfam" id="PF12706">
    <property type="entry name" value="Lactamase_B_2"/>
    <property type="match status" value="1"/>
</dbReference>